<evidence type="ECO:0000256" key="5">
    <source>
        <dbReference type="HAMAP-Rule" id="MF_00182"/>
    </source>
</evidence>
<evidence type="ECO:0000256" key="4">
    <source>
        <dbReference type="ARBA" id="ARBA00022917"/>
    </source>
</evidence>
<dbReference type="CDD" id="cd08646">
    <property type="entry name" value="FMT_core_Met-tRNA-FMT_N"/>
    <property type="match status" value="1"/>
</dbReference>
<dbReference type="NCBIfam" id="TIGR00460">
    <property type="entry name" value="fmt"/>
    <property type="match status" value="1"/>
</dbReference>
<dbReference type="Proteomes" id="UP000223596">
    <property type="component" value="Unassembled WGS sequence"/>
</dbReference>
<dbReference type="EMBL" id="PDBW01000001">
    <property type="protein sequence ID" value="PFH02950.1"/>
    <property type="molecule type" value="Genomic_DNA"/>
</dbReference>
<evidence type="ECO:0000259" key="7">
    <source>
        <dbReference type="Pfam" id="PF02911"/>
    </source>
</evidence>
<dbReference type="RefSeq" id="WP_003520270.1">
    <property type="nucleotide sequence ID" value="NZ_CP013828.1"/>
</dbReference>
<evidence type="ECO:0000313" key="9">
    <source>
        <dbReference type="Proteomes" id="UP000223596"/>
    </source>
</evidence>
<dbReference type="Pfam" id="PF02911">
    <property type="entry name" value="Formyl_trans_C"/>
    <property type="match status" value="1"/>
</dbReference>
<dbReference type="InterPro" id="IPR005794">
    <property type="entry name" value="Fmt"/>
</dbReference>
<evidence type="ECO:0000259" key="6">
    <source>
        <dbReference type="Pfam" id="PF00551"/>
    </source>
</evidence>
<dbReference type="CDD" id="cd08704">
    <property type="entry name" value="Met_tRNA_FMT_C"/>
    <property type="match status" value="1"/>
</dbReference>
<feature type="domain" description="Formyl transferase N-terminal" evidence="6">
    <location>
        <begin position="16"/>
        <end position="193"/>
    </location>
</feature>
<evidence type="ECO:0000256" key="1">
    <source>
        <dbReference type="ARBA" id="ARBA00010699"/>
    </source>
</evidence>
<dbReference type="PANTHER" id="PTHR11138:SF5">
    <property type="entry name" value="METHIONYL-TRNA FORMYLTRANSFERASE, MITOCHONDRIAL"/>
    <property type="match status" value="1"/>
</dbReference>
<dbReference type="HAMAP" id="MF_00182">
    <property type="entry name" value="Formyl_trans"/>
    <property type="match status" value="1"/>
</dbReference>
<dbReference type="InterPro" id="IPR036477">
    <property type="entry name" value="Formyl_transf_N_sf"/>
</dbReference>
<comment type="similarity">
    <text evidence="1 5">Belongs to the Fmt family.</text>
</comment>
<dbReference type="InterPro" id="IPR002376">
    <property type="entry name" value="Formyl_transf_N"/>
</dbReference>
<keyword evidence="3 5" id="KW-0808">Transferase</keyword>
<dbReference type="SUPFAM" id="SSF50486">
    <property type="entry name" value="FMT C-terminal domain-like"/>
    <property type="match status" value="1"/>
</dbReference>
<accession>A0AB36TJE7</accession>
<dbReference type="SUPFAM" id="SSF53328">
    <property type="entry name" value="Formyltransferase"/>
    <property type="match status" value="1"/>
</dbReference>
<comment type="catalytic activity">
    <reaction evidence="5">
        <text>L-methionyl-tRNA(fMet) + (6R)-10-formyltetrahydrofolate = N-formyl-L-methionyl-tRNA(fMet) + (6S)-5,6,7,8-tetrahydrofolate + H(+)</text>
        <dbReference type="Rhea" id="RHEA:24380"/>
        <dbReference type="Rhea" id="RHEA-COMP:9952"/>
        <dbReference type="Rhea" id="RHEA-COMP:9953"/>
        <dbReference type="ChEBI" id="CHEBI:15378"/>
        <dbReference type="ChEBI" id="CHEBI:57453"/>
        <dbReference type="ChEBI" id="CHEBI:78530"/>
        <dbReference type="ChEBI" id="CHEBI:78844"/>
        <dbReference type="ChEBI" id="CHEBI:195366"/>
        <dbReference type="EC" id="2.1.2.9"/>
    </reaction>
</comment>
<feature type="binding site" evidence="5">
    <location>
        <begin position="123"/>
        <end position="126"/>
    </location>
    <ligand>
        <name>(6S)-5,6,7,8-tetrahydrofolate</name>
        <dbReference type="ChEBI" id="CHEBI:57453"/>
    </ligand>
</feature>
<dbReference type="InterPro" id="IPR005793">
    <property type="entry name" value="Formyl_trans_C"/>
</dbReference>
<proteinExistence type="inferred from homology"/>
<reference evidence="8 9" key="1">
    <citation type="submission" date="2017-09" db="EMBL/GenBank/DDBJ databases">
        <title>Evaluation of Pacific Biosciences Sequencing Technology to Finishing C. thermocellum Genome Sequences.</title>
        <authorList>
            <person name="Brown S."/>
        </authorList>
    </citation>
    <scope>NUCLEOTIDE SEQUENCE [LARGE SCALE GENOMIC DNA]</scope>
    <source>
        <strain evidence="8 9">AD2</strain>
    </source>
</reference>
<dbReference type="Gene3D" id="3.40.50.12230">
    <property type="match status" value="1"/>
</dbReference>
<comment type="function">
    <text evidence="5">Attaches a formyl group to the free amino group of methionyl-tRNA(fMet). The formyl group appears to play a dual role in the initiator identity of N-formylmethionyl-tRNA by promoting its recognition by IF2 and preventing the misappropriation of this tRNA by the elongation apparatus.</text>
</comment>
<dbReference type="Pfam" id="PF00551">
    <property type="entry name" value="Formyl_trans_N"/>
    <property type="match status" value="1"/>
</dbReference>
<organism evidence="8 9">
    <name type="scientific">Acetivibrio thermocellus AD2</name>
    <dbReference type="NCBI Taxonomy" id="1138384"/>
    <lineage>
        <taxon>Bacteria</taxon>
        <taxon>Bacillati</taxon>
        <taxon>Bacillota</taxon>
        <taxon>Clostridia</taxon>
        <taxon>Eubacteriales</taxon>
        <taxon>Oscillospiraceae</taxon>
        <taxon>Acetivibrio</taxon>
    </lineage>
</organism>
<evidence type="ECO:0000256" key="2">
    <source>
        <dbReference type="ARBA" id="ARBA00012261"/>
    </source>
</evidence>
<evidence type="ECO:0000313" key="8">
    <source>
        <dbReference type="EMBL" id="PFH02950.1"/>
    </source>
</evidence>
<dbReference type="FunFam" id="3.40.50.12230:FF:000001">
    <property type="entry name" value="Methionyl-tRNA formyltransferase"/>
    <property type="match status" value="1"/>
</dbReference>
<name>A0AB36TJE7_ACETH</name>
<dbReference type="InterPro" id="IPR041711">
    <property type="entry name" value="Met-tRNA-FMT_N"/>
</dbReference>
<dbReference type="InterPro" id="IPR001555">
    <property type="entry name" value="GART_AS"/>
</dbReference>
<dbReference type="PROSITE" id="PS00373">
    <property type="entry name" value="GART"/>
    <property type="match status" value="1"/>
</dbReference>
<dbReference type="GO" id="GO:0004479">
    <property type="term" value="F:methionyl-tRNA formyltransferase activity"/>
    <property type="evidence" value="ECO:0007669"/>
    <property type="project" value="UniProtKB-UniRule"/>
</dbReference>
<dbReference type="AlphaFoldDB" id="A0AB36TJE7"/>
<feature type="domain" description="Formyl transferase C-terminal" evidence="7">
    <location>
        <begin position="218"/>
        <end position="315"/>
    </location>
</feature>
<dbReference type="InterPro" id="IPR011034">
    <property type="entry name" value="Formyl_transferase-like_C_sf"/>
</dbReference>
<gene>
    <name evidence="5" type="primary">fmt</name>
    <name evidence="8" type="ORF">M972_111744</name>
</gene>
<comment type="caution">
    <text evidence="8">The sequence shown here is derived from an EMBL/GenBank/DDBJ whole genome shotgun (WGS) entry which is preliminary data.</text>
</comment>
<dbReference type="PANTHER" id="PTHR11138">
    <property type="entry name" value="METHIONYL-TRNA FORMYLTRANSFERASE"/>
    <property type="match status" value="1"/>
</dbReference>
<sequence>MTDKKRIFANEVTALRIVFMGTPEFAIPSLEMLVREGYEVAAVVTQPDKPKGRGKKTAMPPVKEFAIKNNIEVLQPSKVKTPEFVSTIRELRPDLLVTAAYGKILPQEVLDIPPYGCVNVHGSLLPKYRGAAPINWAIINGEKVTGITTMYTDAGMDTGDMLLKAEIEISDDMTAGELHDKLACLGAEVLRETLKKIEDSTLQRIPQPHEQATYAPMLDKTVGCINWSKSARDVHNLVRGTNPWPVAFTYYKGQKMKVWVTSVLDEENHNFTPGTILKVGKDGLVVACGVGKVVIKEVQFDSSRRMTVEEYICGHKVGEGEVLGQ</sequence>
<dbReference type="GO" id="GO:0005829">
    <property type="term" value="C:cytosol"/>
    <property type="evidence" value="ECO:0007669"/>
    <property type="project" value="TreeGrafter"/>
</dbReference>
<dbReference type="EC" id="2.1.2.9" evidence="2 5"/>
<dbReference type="InterPro" id="IPR044135">
    <property type="entry name" value="Met-tRNA-FMT_C"/>
</dbReference>
<protein>
    <recommendedName>
        <fullName evidence="2 5">Methionyl-tRNA formyltransferase</fullName>
        <ecNumber evidence="2 5">2.1.2.9</ecNumber>
    </recommendedName>
</protein>
<keyword evidence="4 5" id="KW-0648">Protein biosynthesis</keyword>
<evidence type="ECO:0000256" key="3">
    <source>
        <dbReference type="ARBA" id="ARBA00022679"/>
    </source>
</evidence>